<evidence type="ECO:0000313" key="1">
    <source>
        <dbReference type="EMBL" id="MPC94706.1"/>
    </source>
</evidence>
<dbReference type="AlphaFoldDB" id="A0A5B7JKH2"/>
<name>A0A5B7JKH2_PORTR</name>
<sequence>MCVCLTVYCLNLLIENVTYQLQILLLQFHKAVLLQPAFLHLSVFIILFRQRFPLVVGIDGLSPLRSSFLSSLLPTAATPPPSFLLTLRFPSSPHPFLSFSPSSPLYLPLPQRYRWDGGGPNLLSHA</sequence>
<keyword evidence="2" id="KW-1185">Reference proteome</keyword>
<comment type="caution">
    <text evidence="1">The sequence shown here is derived from an EMBL/GenBank/DDBJ whole genome shotgun (WGS) entry which is preliminary data.</text>
</comment>
<reference evidence="1 2" key="1">
    <citation type="submission" date="2019-05" db="EMBL/GenBank/DDBJ databases">
        <title>Another draft genome of Portunus trituberculatus and its Hox gene families provides insights of decapod evolution.</title>
        <authorList>
            <person name="Jeong J.-H."/>
            <person name="Song I."/>
            <person name="Kim S."/>
            <person name="Choi T."/>
            <person name="Kim D."/>
            <person name="Ryu S."/>
            <person name="Kim W."/>
        </authorList>
    </citation>
    <scope>NUCLEOTIDE SEQUENCE [LARGE SCALE GENOMIC DNA]</scope>
    <source>
        <tissue evidence="1">Muscle</tissue>
    </source>
</reference>
<organism evidence="1 2">
    <name type="scientific">Portunus trituberculatus</name>
    <name type="common">Swimming crab</name>
    <name type="synonym">Neptunus trituberculatus</name>
    <dbReference type="NCBI Taxonomy" id="210409"/>
    <lineage>
        <taxon>Eukaryota</taxon>
        <taxon>Metazoa</taxon>
        <taxon>Ecdysozoa</taxon>
        <taxon>Arthropoda</taxon>
        <taxon>Crustacea</taxon>
        <taxon>Multicrustacea</taxon>
        <taxon>Malacostraca</taxon>
        <taxon>Eumalacostraca</taxon>
        <taxon>Eucarida</taxon>
        <taxon>Decapoda</taxon>
        <taxon>Pleocyemata</taxon>
        <taxon>Brachyura</taxon>
        <taxon>Eubrachyura</taxon>
        <taxon>Portunoidea</taxon>
        <taxon>Portunidae</taxon>
        <taxon>Portuninae</taxon>
        <taxon>Portunus</taxon>
    </lineage>
</organism>
<dbReference type="Proteomes" id="UP000324222">
    <property type="component" value="Unassembled WGS sequence"/>
</dbReference>
<gene>
    <name evidence="1" type="ORF">E2C01_089886</name>
</gene>
<proteinExistence type="predicted"/>
<accession>A0A5B7JKH2</accession>
<protein>
    <submittedName>
        <fullName evidence="1">Uncharacterized protein</fullName>
    </submittedName>
</protein>
<dbReference type="EMBL" id="VSRR010099610">
    <property type="protein sequence ID" value="MPC94706.1"/>
    <property type="molecule type" value="Genomic_DNA"/>
</dbReference>
<evidence type="ECO:0000313" key="2">
    <source>
        <dbReference type="Proteomes" id="UP000324222"/>
    </source>
</evidence>